<evidence type="ECO:0000313" key="3">
    <source>
        <dbReference type="Proteomes" id="UP001597452"/>
    </source>
</evidence>
<dbReference type="PANTHER" id="PTHR11236">
    <property type="entry name" value="AMINOBENZOATE/ANTHRANILATE SYNTHASE"/>
    <property type="match status" value="1"/>
</dbReference>
<sequence length="575" mass="66970">MTKQIVHFKHDWLDEHSYIFEQPIDYVVANRLDEVKPALEQIEQYSKDGYYGVGYLSYEAAQAFNPKMRTHQDVRLPYLYFGIYKETNHLYDIPTEHFQQMNWQSDTKPESYFKAIKSIHDAIKQGISYQVNYTFRLVALFDQLNTRQLYEQLRQSQMANYTCHLQFNDFEIISVSPELFFAWDGHRIETKPMKGTVKRGYSGEDDQLCKKQLLNSKKDQAENVMIVDLLRNDLSRIAQKGSVKVPKLFEIEAYPTVYQMTSTVTAKTRSDVGLASIFEAIFPCGSITGAPKISTMEIISQLETSPREVYCGAIGMITPDQKAVFNVPIRTVLVDHRDKKAFYGVGGGITWDSTPENEYEETVAKSNVLKQQGTEFELLETMKLEYGQIKYYDEHISRLKRSAHFFKIPFKLEEVERVTKTILSKHPNQEHVIRLLLNREGNIKYEIKPYGSTPSTIKVALANKPIDASNMFYYHKTTYRDFYKSFQRNDVYDVLLWNENDNVTEFTTGNVIYKINEQYFTPPVSDGLLAGTFRERLLRENQCTERSLSRNEVGMVDEFWFINSVRGWIKVDEII</sequence>
<organism evidence="2 3">
    <name type="scientific">Piscibacillus salipiscarius</name>
    <dbReference type="NCBI Taxonomy" id="299480"/>
    <lineage>
        <taxon>Bacteria</taxon>
        <taxon>Bacillati</taxon>
        <taxon>Bacillota</taxon>
        <taxon>Bacilli</taxon>
        <taxon>Bacillales</taxon>
        <taxon>Bacillaceae</taxon>
        <taxon>Piscibacillus</taxon>
    </lineage>
</organism>
<feature type="domain" description="Chorismate-utilising enzyme C-terminal" evidence="1">
    <location>
        <begin position="109"/>
        <end position="365"/>
    </location>
</feature>
<dbReference type="GO" id="GO:0046820">
    <property type="term" value="F:4-amino-4-deoxychorismate synthase activity"/>
    <property type="evidence" value="ECO:0007669"/>
    <property type="project" value="UniProtKB-EC"/>
</dbReference>
<keyword evidence="3" id="KW-1185">Reference proteome</keyword>
<keyword evidence="2" id="KW-0808">Transferase</keyword>
<dbReference type="PANTHER" id="PTHR11236:SF50">
    <property type="entry name" value="AMINODEOXYCHORISMATE SYNTHASE COMPONENT 1"/>
    <property type="match status" value="1"/>
</dbReference>
<dbReference type="Gene3D" id="3.30.470.10">
    <property type="match status" value="1"/>
</dbReference>
<evidence type="ECO:0000313" key="2">
    <source>
        <dbReference type="EMBL" id="MFD2639874.1"/>
    </source>
</evidence>
<proteinExistence type="predicted"/>
<dbReference type="InterPro" id="IPR043131">
    <property type="entry name" value="BCAT-like_N"/>
</dbReference>
<dbReference type="InterPro" id="IPR015890">
    <property type="entry name" value="Chorismate_C"/>
</dbReference>
<keyword evidence="2" id="KW-0032">Aminotransferase</keyword>
<dbReference type="Gene3D" id="3.20.10.10">
    <property type="entry name" value="D-amino Acid Aminotransferase, subunit A, domain 2"/>
    <property type="match status" value="1"/>
</dbReference>
<evidence type="ECO:0000259" key="1">
    <source>
        <dbReference type="Pfam" id="PF00425"/>
    </source>
</evidence>
<reference evidence="3" key="1">
    <citation type="journal article" date="2019" name="Int. J. Syst. Evol. Microbiol.">
        <title>The Global Catalogue of Microorganisms (GCM) 10K type strain sequencing project: providing services to taxonomists for standard genome sequencing and annotation.</title>
        <authorList>
            <consortium name="The Broad Institute Genomics Platform"/>
            <consortium name="The Broad Institute Genome Sequencing Center for Infectious Disease"/>
            <person name="Wu L."/>
            <person name="Ma J."/>
        </authorList>
    </citation>
    <scope>NUCLEOTIDE SEQUENCE [LARGE SCALE GENOMIC DNA]</scope>
    <source>
        <strain evidence="3">TISTR 1571</strain>
    </source>
</reference>
<accession>A0ABW5QD32</accession>
<dbReference type="InterPro" id="IPR043132">
    <property type="entry name" value="BCAT-like_C"/>
</dbReference>
<dbReference type="PRINTS" id="PR00095">
    <property type="entry name" value="ANTSNTHASEI"/>
</dbReference>
<dbReference type="InterPro" id="IPR005802">
    <property type="entry name" value="ADC_synth_comp_1"/>
</dbReference>
<dbReference type="EMBL" id="JBHUMZ010000048">
    <property type="protein sequence ID" value="MFD2639874.1"/>
    <property type="molecule type" value="Genomic_DNA"/>
</dbReference>
<comment type="caution">
    <text evidence="2">The sequence shown here is derived from an EMBL/GenBank/DDBJ whole genome shotgun (WGS) entry which is preliminary data.</text>
</comment>
<name>A0ABW5QD32_9BACI</name>
<dbReference type="Gene3D" id="3.60.120.10">
    <property type="entry name" value="Anthranilate synthase"/>
    <property type="match status" value="1"/>
</dbReference>
<dbReference type="SUPFAM" id="SSF56322">
    <property type="entry name" value="ADC synthase"/>
    <property type="match status" value="1"/>
</dbReference>
<dbReference type="InterPro" id="IPR001544">
    <property type="entry name" value="Aminotrans_IV"/>
</dbReference>
<dbReference type="NCBIfam" id="TIGR00553">
    <property type="entry name" value="pabB"/>
    <property type="match status" value="1"/>
</dbReference>
<dbReference type="Proteomes" id="UP001597452">
    <property type="component" value="Unassembled WGS sequence"/>
</dbReference>
<dbReference type="RefSeq" id="WP_377329914.1">
    <property type="nucleotide sequence ID" value="NZ_JBHUMZ010000048.1"/>
</dbReference>
<dbReference type="SUPFAM" id="SSF56752">
    <property type="entry name" value="D-aminoacid aminotransferase-like PLP-dependent enzymes"/>
    <property type="match status" value="1"/>
</dbReference>
<gene>
    <name evidence="2" type="primary">pabB</name>
    <name evidence="2" type="ORF">ACFSW4_13480</name>
</gene>
<dbReference type="InterPro" id="IPR036038">
    <property type="entry name" value="Aminotransferase-like"/>
</dbReference>
<dbReference type="Pfam" id="PF01063">
    <property type="entry name" value="Aminotran_4"/>
    <property type="match status" value="1"/>
</dbReference>
<dbReference type="InterPro" id="IPR019999">
    <property type="entry name" value="Anth_synth_I-like"/>
</dbReference>
<dbReference type="Pfam" id="PF00425">
    <property type="entry name" value="Chorismate_bind"/>
    <property type="match status" value="1"/>
</dbReference>
<protein>
    <submittedName>
        <fullName evidence="2">Aminodeoxychorismate synthase component I</fullName>
        <ecNumber evidence="2">2.6.1.85</ecNumber>
    </submittedName>
</protein>
<dbReference type="InterPro" id="IPR005801">
    <property type="entry name" value="ADC_synthase"/>
</dbReference>
<dbReference type="EC" id="2.6.1.85" evidence="2"/>